<dbReference type="Pfam" id="PF19300">
    <property type="entry name" value="BPD_transp_1_N"/>
    <property type="match status" value="1"/>
</dbReference>
<dbReference type="EMBL" id="JBEGCJ010000005">
    <property type="protein sequence ID" value="MEQ6918154.1"/>
    <property type="molecule type" value="Genomic_DNA"/>
</dbReference>
<comment type="subcellular location">
    <subcellularLocation>
        <location evidence="1 7">Cell membrane</location>
        <topology evidence="1 7">Multi-pass membrane protein</topology>
    </subcellularLocation>
</comment>
<dbReference type="InterPro" id="IPR045621">
    <property type="entry name" value="BPD_transp_1_N"/>
</dbReference>
<evidence type="ECO:0000256" key="6">
    <source>
        <dbReference type="ARBA" id="ARBA00023136"/>
    </source>
</evidence>
<evidence type="ECO:0000256" key="5">
    <source>
        <dbReference type="ARBA" id="ARBA00022989"/>
    </source>
</evidence>
<evidence type="ECO:0000313" key="9">
    <source>
        <dbReference type="EMBL" id="MEQ6918154.1"/>
    </source>
</evidence>
<evidence type="ECO:0000256" key="1">
    <source>
        <dbReference type="ARBA" id="ARBA00004651"/>
    </source>
</evidence>
<feature type="transmembrane region" description="Helical" evidence="7">
    <location>
        <begin position="103"/>
        <end position="126"/>
    </location>
</feature>
<keyword evidence="10" id="KW-1185">Reference proteome</keyword>
<feature type="transmembrane region" description="Helical" evidence="7">
    <location>
        <begin position="246"/>
        <end position="271"/>
    </location>
</feature>
<dbReference type="RefSeq" id="WP_349762428.1">
    <property type="nucleotide sequence ID" value="NZ_JBEGCJ010000005.1"/>
</dbReference>
<keyword evidence="3" id="KW-1003">Cell membrane</keyword>
<dbReference type="Proteomes" id="UP001442468">
    <property type="component" value="Unassembled WGS sequence"/>
</dbReference>
<proteinExistence type="inferred from homology"/>
<accession>A0ABV1NGI6</accession>
<dbReference type="PANTHER" id="PTHR43163">
    <property type="entry name" value="DIPEPTIDE TRANSPORT SYSTEM PERMEASE PROTEIN DPPB-RELATED"/>
    <property type="match status" value="1"/>
</dbReference>
<dbReference type="CDD" id="cd06261">
    <property type="entry name" value="TM_PBP2"/>
    <property type="match status" value="1"/>
</dbReference>
<dbReference type="Gene3D" id="1.10.3720.10">
    <property type="entry name" value="MetI-like"/>
    <property type="match status" value="1"/>
</dbReference>
<feature type="transmembrane region" description="Helical" evidence="7">
    <location>
        <begin position="291"/>
        <end position="314"/>
    </location>
</feature>
<reference evidence="9 10" key="1">
    <citation type="submission" date="2024-05" db="EMBL/GenBank/DDBJ databases">
        <title>Halomonas sp. SSM6 16S ribosomal RNA gene Genome sequencing and assembly.</title>
        <authorList>
            <person name="Yook S."/>
        </authorList>
    </citation>
    <scope>NUCLEOTIDE SEQUENCE [LARGE SCALE GENOMIC DNA]</scope>
    <source>
        <strain evidence="9 10">SSM6</strain>
    </source>
</reference>
<evidence type="ECO:0000256" key="4">
    <source>
        <dbReference type="ARBA" id="ARBA00022692"/>
    </source>
</evidence>
<keyword evidence="4 7" id="KW-0812">Transmembrane</keyword>
<evidence type="ECO:0000256" key="2">
    <source>
        <dbReference type="ARBA" id="ARBA00022448"/>
    </source>
</evidence>
<sequence length="325" mass="35691">MLYARLIASRLFKAVIVLFLIIIFNFFLIQMAPGDPAAIMAGEAGATDAEFLRQLTERFGLDQPLHVQLWRYVSGVAMLDFGFSYRQQVPVLDLILERLPATLLLTGTAFVLSLVLGIVAGSLAAARVKKPSGSLIMALALVFYATPLFWVALMAVVLFSVYLDWLPAYGMYTVGAGHTGLAMALDVGKHLILPATTLALFFMAIYTRMTRASMLEAAQQDYVKTARAKGLAPRVIQRRHVLRNALLPIITLAGLQAGQMVGGAILTETVFAWPGIGRLMYEALQQRDYNLLLGIFFFSAALVIVFNIVTDLVYRLADPRIKEGS</sequence>
<dbReference type="PROSITE" id="PS50928">
    <property type="entry name" value="ABC_TM1"/>
    <property type="match status" value="1"/>
</dbReference>
<evidence type="ECO:0000313" key="10">
    <source>
        <dbReference type="Proteomes" id="UP001442468"/>
    </source>
</evidence>
<keyword evidence="6 7" id="KW-0472">Membrane</keyword>
<dbReference type="InterPro" id="IPR035906">
    <property type="entry name" value="MetI-like_sf"/>
</dbReference>
<evidence type="ECO:0000259" key="8">
    <source>
        <dbReference type="PROSITE" id="PS50928"/>
    </source>
</evidence>
<keyword evidence="5 7" id="KW-1133">Transmembrane helix</keyword>
<evidence type="ECO:0000256" key="7">
    <source>
        <dbReference type="RuleBase" id="RU363032"/>
    </source>
</evidence>
<feature type="transmembrane region" description="Helical" evidence="7">
    <location>
        <begin position="138"/>
        <end position="163"/>
    </location>
</feature>
<organism evidence="9 10">
    <name type="scientific">Halomonas aquatica</name>
    <dbReference type="NCBI Taxonomy" id="3151123"/>
    <lineage>
        <taxon>Bacteria</taxon>
        <taxon>Pseudomonadati</taxon>
        <taxon>Pseudomonadota</taxon>
        <taxon>Gammaproteobacteria</taxon>
        <taxon>Oceanospirillales</taxon>
        <taxon>Halomonadaceae</taxon>
        <taxon>Halomonas</taxon>
    </lineage>
</organism>
<feature type="transmembrane region" description="Helical" evidence="7">
    <location>
        <begin position="12"/>
        <end position="32"/>
    </location>
</feature>
<protein>
    <submittedName>
        <fullName evidence="9">ABC transporter permease</fullName>
    </submittedName>
</protein>
<dbReference type="Pfam" id="PF00528">
    <property type="entry name" value="BPD_transp_1"/>
    <property type="match status" value="1"/>
</dbReference>
<dbReference type="SUPFAM" id="SSF161098">
    <property type="entry name" value="MetI-like"/>
    <property type="match status" value="1"/>
</dbReference>
<dbReference type="InterPro" id="IPR000515">
    <property type="entry name" value="MetI-like"/>
</dbReference>
<name>A0ABV1NGI6_9GAMM</name>
<feature type="transmembrane region" description="Helical" evidence="7">
    <location>
        <begin position="191"/>
        <end position="209"/>
    </location>
</feature>
<comment type="similarity">
    <text evidence="7">Belongs to the binding-protein-dependent transport system permease family.</text>
</comment>
<gene>
    <name evidence="9" type="ORF">ABE960_11545</name>
</gene>
<feature type="domain" description="ABC transmembrane type-1" evidence="8">
    <location>
        <begin position="99"/>
        <end position="314"/>
    </location>
</feature>
<evidence type="ECO:0000256" key="3">
    <source>
        <dbReference type="ARBA" id="ARBA00022475"/>
    </source>
</evidence>
<dbReference type="PANTHER" id="PTHR43163:SF9">
    <property type="entry name" value="ABC TRANSPORTER PERMEASE PROTEIN"/>
    <property type="match status" value="1"/>
</dbReference>
<keyword evidence="2 7" id="KW-0813">Transport</keyword>
<comment type="caution">
    <text evidence="9">The sequence shown here is derived from an EMBL/GenBank/DDBJ whole genome shotgun (WGS) entry which is preliminary data.</text>
</comment>